<evidence type="ECO:0000259" key="3">
    <source>
        <dbReference type="Pfam" id="PF17168"/>
    </source>
</evidence>
<dbReference type="VEuPathDB" id="FungiDB:ASPNIDRAFT2_1122870"/>
<accession>A0A100IRM3</accession>
<dbReference type="OMA" id="WAGMIRV"/>
<dbReference type="Pfam" id="PF17168">
    <property type="entry name" value="DUF5127"/>
    <property type="match status" value="1"/>
</dbReference>
<evidence type="ECO:0000256" key="1">
    <source>
        <dbReference type="SAM" id="SignalP"/>
    </source>
</evidence>
<dbReference type="PaxDb" id="5061-CADANGAP00002828"/>
<evidence type="ECO:0000313" key="5">
    <source>
        <dbReference type="Proteomes" id="UP000068243"/>
    </source>
</evidence>
<proteinExistence type="predicted"/>
<dbReference type="VEuPathDB" id="FungiDB:An02g13750"/>
<organism evidence="4 5">
    <name type="scientific">Aspergillus niger</name>
    <dbReference type="NCBI Taxonomy" id="5061"/>
    <lineage>
        <taxon>Eukaryota</taxon>
        <taxon>Fungi</taxon>
        <taxon>Dikarya</taxon>
        <taxon>Ascomycota</taxon>
        <taxon>Pezizomycotina</taxon>
        <taxon>Eurotiomycetes</taxon>
        <taxon>Eurotiomycetidae</taxon>
        <taxon>Eurotiales</taxon>
        <taxon>Aspergillaceae</taxon>
        <taxon>Aspergillus</taxon>
        <taxon>Aspergillus subgen. Circumdati</taxon>
    </lineage>
</organism>
<dbReference type="InterPro" id="IPR032514">
    <property type="entry name" value="GtaA_central"/>
</dbReference>
<feature type="chain" id="PRO_5007087681" evidence="1">
    <location>
        <begin position="20"/>
        <end position="691"/>
    </location>
</feature>
<name>A0A100IRM3_ASPNG</name>
<feature type="signal peptide" evidence="1">
    <location>
        <begin position="1"/>
        <end position="19"/>
    </location>
</feature>
<dbReference type="InterPro" id="IPR052743">
    <property type="entry name" value="Glutaminase_GtaA"/>
</dbReference>
<dbReference type="VEuPathDB" id="FungiDB:M747DRAFT_339034"/>
<dbReference type="OrthoDB" id="431715at2759"/>
<sequence>MYQFFISLLVTVLAASARATSSFSPARPPAIPLAVKSPYLSTWLSAGSDGGNGGYLAGEWPIFWSGQITGWAGMIRVDGSAYTWMGIPGPETVTQTSYEYTSTKSIFTMNVADKVEMNITFLSPITPNDYKRQSLVFSYVDVQVESLDGEAHDVQLYADISAEWVSGDRTTTATWDYGTTDNGVAYHKVSRQTQLAFSEISDQGEWGDWYWATDNSESLTYQSGGAVDVRAEFAANGTLGNSQDSDYRAISTDWPVFAFAHDLGSVDSAASVLYSIGLAQTDAIQYEGSSSGSTILPSLWTSYFSTGPEALDFFHNDYATSSSLSSDLDTQVAQDSIAAAGQDYLTITSLTVRQAFGATQLCGTTDNTYLFMKEISSDGNVNTVDVIFPAHPIFLYTNPGLLNLLLKPLFEIQESGNYPNAYAMHDVGSHYPNATGHPKGDDEAMPLEECGNMVIMALAYAQKASDTDYLSQHYTLLNQWTAYLVEDAIYPANQISTDDFAGSLANQTNLALKGIIGIEAMAVISNETDHSDNGANYTAIAHNYIDRWQILGVAHDANPPHATLAYGSNNTHGLLYNLYADRELGLNLVPQSIYDMQSTFYPTVQLEYGVPLDTRHNYTKADWEMFTAAIASTSTRDMFTQLLSKWINDTPTNYAMTDLYDAVGGGYPSNVFIDRPVVGGAFALLLLNQGN</sequence>
<dbReference type="EMBL" id="BCMY01000019">
    <property type="protein sequence ID" value="GAQ46078.1"/>
    <property type="molecule type" value="Genomic_DNA"/>
</dbReference>
<comment type="caution">
    <text evidence="4">The sequence shown here is derived from an EMBL/GenBank/DDBJ whole genome shotgun (WGS) entry which is preliminary data.</text>
</comment>
<dbReference type="PANTHER" id="PTHR31987:SF1">
    <property type="entry name" value="GLUTAMINASE A"/>
    <property type="match status" value="1"/>
</dbReference>
<dbReference type="InterPro" id="IPR033433">
    <property type="entry name" value="GtaA_N"/>
</dbReference>
<dbReference type="Pfam" id="PF16335">
    <property type="entry name" value="GtaA_6_Hairpin"/>
    <property type="match status" value="1"/>
</dbReference>
<reference evidence="5" key="1">
    <citation type="journal article" date="2016" name="Genome Announc.">
        <title>Draft genome sequence of Aspergillus niger strain An76.</title>
        <authorList>
            <person name="Gong W."/>
            <person name="Cheng Z."/>
            <person name="Zhang H."/>
            <person name="Liu L."/>
            <person name="Gao P."/>
            <person name="Wang L."/>
        </authorList>
    </citation>
    <scope>NUCLEOTIDE SEQUENCE [LARGE SCALE GENOMIC DNA]</scope>
    <source>
        <strain evidence="5">An76</strain>
    </source>
</reference>
<keyword evidence="1" id="KW-0732">Signal</keyword>
<dbReference type="VEuPathDB" id="FungiDB:ATCC64974_51760"/>
<feature type="domain" description="Glutaminase A N-terminal" evidence="3">
    <location>
        <begin position="103"/>
        <end position="335"/>
    </location>
</feature>
<evidence type="ECO:0000313" key="4">
    <source>
        <dbReference type="EMBL" id="GAQ46078.1"/>
    </source>
</evidence>
<feature type="domain" description="Glutaminase A central" evidence="2">
    <location>
        <begin position="341"/>
        <end position="685"/>
    </location>
</feature>
<gene>
    <name evidence="4" type="ORF">ABL_08739</name>
</gene>
<protein>
    <submittedName>
        <fullName evidence="4">Glutaminase GtaA</fullName>
    </submittedName>
</protein>
<dbReference type="PANTHER" id="PTHR31987">
    <property type="entry name" value="GLUTAMINASE A-RELATED"/>
    <property type="match status" value="1"/>
</dbReference>
<dbReference type="Proteomes" id="UP000068243">
    <property type="component" value="Unassembled WGS sequence"/>
</dbReference>
<dbReference type="AlphaFoldDB" id="A0A100IRM3"/>
<evidence type="ECO:0000259" key="2">
    <source>
        <dbReference type="Pfam" id="PF16335"/>
    </source>
</evidence>